<proteinExistence type="predicted"/>
<dbReference type="EMBL" id="JBHMFI010000001">
    <property type="protein sequence ID" value="MFB9073824.1"/>
    <property type="molecule type" value="Genomic_DNA"/>
</dbReference>
<evidence type="ECO:0000313" key="1">
    <source>
        <dbReference type="EMBL" id="MFB9073824.1"/>
    </source>
</evidence>
<sequence length="161" mass="15561">MLHGDRAGHAAGGDQVAGFQGVRHVGQELVRGVAVAVGQHDDRAGEQDGLAGLGGLDALVVEDLADAGHDHVAGLRGDGGAGGQVECGAVGVQGLTHEPSGVGGLDAGGQLGALVGGVGGVDDRHGAGPVRDLDGHGGPLLCFGDRPGCSAGLRNHGTNTP</sequence>
<name>A0ABV5G4J3_9MICC</name>
<protein>
    <submittedName>
        <fullName evidence="1">Uncharacterized protein</fullName>
    </submittedName>
</protein>
<keyword evidence="2" id="KW-1185">Reference proteome</keyword>
<reference evidence="1 2" key="1">
    <citation type="submission" date="2024-09" db="EMBL/GenBank/DDBJ databases">
        <authorList>
            <person name="Sun Q."/>
            <person name="Mori K."/>
        </authorList>
    </citation>
    <scope>NUCLEOTIDE SEQUENCE [LARGE SCALE GENOMIC DNA]</scope>
    <source>
        <strain evidence="1 2">CCM 7609</strain>
    </source>
</reference>
<dbReference type="Proteomes" id="UP001589575">
    <property type="component" value="Unassembled WGS sequence"/>
</dbReference>
<organism evidence="1 2">
    <name type="scientific">Citricoccus parietis</name>
    <dbReference type="NCBI Taxonomy" id="592307"/>
    <lineage>
        <taxon>Bacteria</taxon>
        <taxon>Bacillati</taxon>
        <taxon>Actinomycetota</taxon>
        <taxon>Actinomycetes</taxon>
        <taxon>Micrococcales</taxon>
        <taxon>Micrococcaceae</taxon>
        <taxon>Citricoccus</taxon>
    </lineage>
</organism>
<accession>A0ABV5G4J3</accession>
<comment type="caution">
    <text evidence="1">The sequence shown here is derived from an EMBL/GenBank/DDBJ whole genome shotgun (WGS) entry which is preliminary data.</text>
</comment>
<gene>
    <name evidence="1" type="ORF">ACFFX0_22520</name>
</gene>
<evidence type="ECO:0000313" key="2">
    <source>
        <dbReference type="Proteomes" id="UP001589575"/>
    </source>
</evidence>